<protein>
    <recommendedName>
        <fullName evidence="6">Glycosyltransferase</fullName>
    </recommendedName>
</protein>
<feature type="domain" description="Glycosyl transferase family 1" evidence="2">
    <location>
        <begin position="150"/>
        <end position="275"/>
    </location>
</feature>
<evidence type="ECO:0000313" key="4">
    <source>
        <dbReference type="EMBL" id="MBC6491015.1"/>
    </source>
</evidence>
<evidence type="ECO:0000259" key="3">
    <source>
        <dbReference type="Pfam" id="PF13439"/>
    </source>
</evidence>
<dbReference type="EMBL" id="MBUA01000012">
    <property type="protein sequence ID" value="MBC6491015.1"/>
    <property type="molecule type" value="Genomic_DNA"/>
</dbReference>
<dbReference type="PANTHER" id="PTHR46401">
    <property type="entry name" value="GLYCOSYLTRANSFERASE WBBK-RELATED"/>
    <property type="match status" value="1"/>
</dbReference>
<keyword evidence="1" id="KW-0808">Transferase</keyword>
<dbReference type="Proteomes" id="UP000765802">
    <property type="component" value="Unassembled WGS sequence"/>
</dbReference>
<proteinExistence type="predicted"/>
<evidence type="ECO:0000313" key="5">
    <source>
        <dbReference type="Proteomes" id="UP000765802"/>
    </source>
</evidence>
<dbReference type="Pfam" id="PF00534">
    <property type="entry name" value="Glycos_transf_1"/>
    <property type="match status" value="1"/>
</dbReference>
<evidence type="ECO:0008006" key="6">
    <source>
        <dbReference type="Google" id="ProtNLM"/>
    </source>
</evidence>
<sequence length="337" mass="37807">MLGAFGIDSEVWFPANSVTSIPGQITIPAYPLESLTISYLKSLIHSRQLDTANDIIVTHGCWQFATHWGAFLKKLGYKWIYVPHGMLEPWPLQHKKWKKKLYLKFFERRMILKADLIRAVSSSEAQNLKKLFPAKNVILVPNGVECESEFKVIKENTPMIFVFMARLHQKKGIVHLVNAWLRSSLNNDSGYQLLIAGPDEGELPLIEPLIKKTNNIRYVGVVKGSSRDELLASAHFYVLPSYSEGFPTSVIEAMEKGAIPLISRECNFNEAFDAGLAIDVKPDPAVIAPVLEKVATTAREEIALKGAACYQFIKAGYSLEQIAALQKFVYLELLQDV</sequence>
<evidence type="ECO:0000256" key="1">
    <source>
        <dbReference type="ARBA" id="ARBA00022679"/>
    </source>
</evidence>
<feature type="domain" description="Glycosyltransferase subfamily 4-like N-terminal" evidence="3">
    <location>
        <begin position="36"/>
        <end position="147"/>
    </location>
</feature>
<dbReference type="PANTHER" id="PTHR46401:SF2">
    <property type="entry name" value="GLYCOSYLTRANSFERASE WBBK-RELATED"/>
    <property type="match status" value="1"/>
</dbReference>
<evidence type="ECO:0000259" key="2">
    <source>
        <dbReference type="Pfam" id="PF00534"/>
    </source>
</evidence>
<gene>
    <name evidence="4" type="ORF">BC349_08235</name>
</gene>
<accession>A0ABR7M7I7</accession>
<reference evidence="4 5" key="1">
    <citation type="submission" date="2016-07" db="EMBL/GenBank/DDBJ databases">
        <title>Genome analysis of Flavihumibacter stibioxidans YS-17.</title>
        <authorList>
            <person name="Shi K."/>
            <person name="Han Y."/>
            <person name="Wang G."/>
        </authorList>
    </citation>
    <scope>NUCLEOTIDE SEQUENCE [LARGE SCALE GENOMIC DNA]</scope>
    <source>
        <strain evidence="4 5">YS-17</strain>
    </source>
</reference>
<name>A0ABR7M7I7_9BACT</name>
<dbReference type="Pfam" id="PF13439">
    <property type="entry name" value="Glyco_transf_4"/>
    <property type="match status" value="1"/>
</dbReference>
<organism evidence="4 5">
    <name type="scientific">Flavihumibacter stibioxidans</name>
    <dbReference type="NCBI Taxonomy" id="1834163"/>
    <lineage>
        <taxon>Bacteria</taxon>
        <taxon>Pseudomonadati</taxon>
        <taxon>Bacteroidota</taxon>
        <taxon>Chitinophagia</taxon>
        <taxon>Chitinophagales</taxon>
        <taxon>Chitinophagaceae</taxon>
        <taxon>Flavihumibacter</taxon>
    </lineage>
</organism>
<comment type="caution">
    <text evidence="4">The sequence shown here is derived from an EMBL/GenBank/DDBJ whole genome shotgun (WGS) entry which is preliminary data.</text>
</comment>
<keyword evidence="5" id="KW-1185">Reference proteome</keyword>
<dbReference type="Gene3D" id="3.40.50.2000">
    <property type="entry name" value="Glycogen Phosphorylase B"/>
    <property type="match status" value="2"/>
</dbReference>
<dbReference type="SUPFAM" id="SSF53756">
    <property type="entry name" value="UDP-Glycosyltransferase/glycogen phosphorylase"/>
    <property type="match status" value="1"/>
</dbReference>
<dbReference type="InterPro" id="IPR028098">
    <property type="entry name" value="Glyco_trans_4-like_N"/>
</dbReference>
<dbReference type="InterPro" id="IPR001296">
    <property type="entry name" value="Glyco_trans_1"/>
</dbReference>